<gene>
    <name evidence="1" type="ORF">M8A51_26190</name>
</gene>
<evidence type="ECO:0000313" key="1">
    <source>
        <dbReference type="EMBL" id="MCM5683007.1"/>
    </source>
</evidence>
<dbReference type="RefSeq" id="WP_251781564.1">
    <property type="nucleotide sequence ID" value="NZ_JAMKFE010000050.1"/>
</dbReference>
<dbReference type="EMBL" id="JAMKFE010000050">
    <property type="protein sequence ID" value="MCM5683007.1"/>
    <property type="molecule type" value="Genomic_DNA"/>
</dbReference>
<dbReference type="Proteomes" id="UP001165541">
    <property type="component" value="Unassembled WGS sequence"/>
</dbReference>
<evidence type="ECO:0000313" key="2">
    <source>
        <dbReference type="Proteomes" id="UP001165541"/>
    </source>
</evidence>
<name>A0ABT0YW79_9BURK</name>
<sequence>MNNALQSTGTVAVVLSAVERPCVYPIPDVSESELVLEGEVFKDSGAGDWLGFYDWLRTKTGNIIGVRLWADEASHHLRAAGGCVNVITNTECFPFVVFLGDEREFVDENSCDQDFGSNMLLLSSGKFALTFSSPR</sequence>
<reference evidence="1" key="1">
    <citation type="submission" date="2022-05" db="EMBL/GenBank/DDBJ databases">
        <title>Schlegelella sp. nov., isolated from mangrove soil.</title>
        <authorList>
            <person name="Liu Y."/>
            <person name="Ge X."/>
            <person name="Liu W."/>
        </authorList>
    </citation>
    <scope>NUCLEOTIDE SEQUENCE</scope>
    <source>
        <strain evidence="1">S2-27</strain>
    </source>
</reference>
<organism evidence="1 2">
    <name type="scientific">Caldimonas mangrovi</name>
    <dbReference type="NCBI Taxonomy" id="2944811"/>
    <lineage>
        <taxon>Bacteria</taxon>
        <taxon>Pseudomonadati</taxon>
        <taxon>Pseudomonadota</taxon>
        <taxon>Betaproteobacteria</taxon>
        <taxon>Burkholderiales</taxon>
        <taxon>Sphaerotilaceae</taxon>
        <taxon>Caldimonas</taxon>
    </lineage>
</organism>
<keyword evidence="2" id="KW-1185">Reference proteome</keyword>
<accession>A0ABT0YW79</accession>
<comment type="caution">
    <text evidence="1">The sequence shown here is derived from an EMBL/GenBank/DDBJ whole genome shotgun (WGS) entry which is preliminary data.</text>
</comment>
<protein>
    <submittedName>
        <fullName evidence="1">Uncharacterized protein</fullName>
    </submittedName>
</protein>
<proteinExistence type="predicted"/>